<dbReference type="Gene3D" id="3.40.50.1110">
    <property type="entry name" value="SGNH hydrolase"/>
    <property type="match status" value="1"/>
</dbReference>
<feature type="signal peptide" evidence="1">
    <location>
        <begin position="1"/>
        <end position="29"/>
    </location>
</feature>
<evidence type="ECO:0008006" key="8">
    <source>
        <dbReference type="Google" id="ProtNLM"/>
    </source>
</evidence>
<dbReference type="EMBL" id="LVWA01000013">
    <property type="protein sequence ID" value="OKL38400.1"/>
    <property type="molecule type" value="Genomic_DNA"/>
</dbReference>
<dbReference type="GO" id="GO:0016788">
    <property type="term" value="F:hydrolase activity, acting on ester bonds"/>
    <property type="evidence" value="ECO:0007669"/>
    <property type="project" value="InterPro"/>
</dbReference>
<evidence type="ECO:0000256" key="1">
    <source>
        <dbReference type="SAM" id="SignalP"/>
    </source>
</evidence>
<feature type="domain" description="Bacterial Ig-like" evidence="4">
    <location>
        <begin position="486"/>
        <end position="563"/>
    </location>
</feature>
<dbReference type="Pfam" id="PF13585">
    <property type="entry name" value="CHU_C"/>
    <property type="match status" value="1"/>
</dbReference>
<evidence type="ECO:0000313" key="6">
    <source>
        <dbReference type="EMBL" id="OKL38400.1"/>
    </source>
</evidence>
<dbReference type="PANTHER" id="PTHR34677">
    <property type="match status" value="1"/>
</dbReference>
<proteinExistence type="predicted"/>
<dbReference type="InterPro" id="IPR036514">
    <property type="entry name" value="SGNH_hydro_sf"/>
</dbReference>
<dbReference type="SUPFAM" id="SSF52266">
    <property type="entry name" value="SGNH hydrolase"/>
    <property type="match status" value="1"/>
</dbReference>
<evidence type="ECO:0000313" key="7">
    <source>
        <dbReference type="Proteomes" id="UP000186551"/>
    </source>
</evidence>
<dbReference type="Gene3D" id="2.60.40.10">
    <property type="entry name" value="Immunoglobulins"/>
    <property type="match status" value="5"/>
</dbReference>
<dbReference type="Proteomes" id="UP000186551">
    <property type="component" value="Unassembled WGS sequence"/>
</dbReference>
<sequence length="1222" mass="129708">MPLYFYFRQRLAWLLPIICIAGFCHKSLAATAAVETPASLSAPSVSARPSLVGAITVTWTKVDGATGYVLEKSATGEAASFTPLKTLGAAETSFRDTELYYSQKVFYRVKATGSGATPYSNTASATTHAKDKKYSIMPLGDSNTEGGGSKVPADRKAAYRARLEQLLNGSASKGLYDFVGSQKTGGALMSDSDHAGFGGARDEDIALLLRDGRFEFYDTGEYLGPGGGPYLDKYNPDIILLHIGTNWVSGSATAMDDVRDILDEVDKYESRANKEVTVIVARIIRRVCYTGSDGTNHCPTPKEAENTIKYNNMLEAYVKERISAGDRLHLVDMQDGAGLVYKYVADGGDMDDHLHPTQKGYDKMAPVWFKALDPLLNRALKPTDTVAPETTIASKPGELSNSSTAKFGFSSNESGVTYQVSINGGDFTTVATPYTVNSLTDGKHTLQVRAVDAAGNIDATPASYSWTIDTKAPAAPVVAAPEEGKVLSNNKPSISGTAEAGSTVSIVSGTTKVGTVTAGKDGKWSFVPATALAEGAQQLSATATDAAGNTSKPSTTRNITIDTKAPETTITAHPGAASNSSEAKFSFSSSEKNVTYEVSLDGGAYQETGNSYTVPDLAEGKHTLAVRARDAAGNTDPNPATHTWEIDTKAPEAPILAGITEDRGPAGDDQITADNTIKLNGKAEAGAVVTVLEQGKVLGKATAKNDGTWEYSHESTALQQGKYTFTATATDAAGNTSEPSKAFAVTIDLTAPKATITSQSGARVNAPFAVSITFTEEVYGLEASDFALVNAKLEDFKSTDKATYTATVVPVADGAVRISLPAGKVTDLAGNPNTASNALETTFDASAPEGYAVKFGTEKVDVNNQVSINLDVSGAEKGATYFYTISSSNGGDEVSGTAGVSAASFQIKNLNLTGLSDGTLTATLYLVDEIGNRGKEVTAQVEKLTKDITKVHHPADVTVKFKTGFDAIGLPDKVKVSYTYGDDEELQVAWAQGDYNSEVPGSYVIIGQLELNENTSNSKQMTARVTVVVAPNQPPTGLTLSTDTFSPDIDSDTMIGIFSTTDPDDEEFTYTLASGQGDENNSLFGLRNNNELYLKSNKGLSGKSTFNIRVRSTDPYDNVIEKAFTLTKSLYNPEGGIELVNAFSPDGDNINDTWLVPELRYYNSVEVQVFDRSGVLLFHTSDPEKGWDGRGKDGRVVAGSYFYVIQVKDINLVQKGVLTVLN</sequence>
<dbReference type="InterPro" id="IPR001087">
    <property type="entry name" value="GDSL"/>
</dbReference>
<evidence type="ECO:0000259" key="5">
    <source>
        <dbReference type="Pfam" id="PF19078"/>
    </source>
</evidence>
<dbReference type="InterPro" id="IPR011081">
    <property type="entry name" value="Big_4"/>
</dbReference>
<organism evidence="6 7">
    <name type="scientific">Pontibacter flavimaris</name>
    <dbReference type="NCBI Taxonomy" id="1797110"/>
    <lineage>
        <taxon>Bacteria</taxon>
        <taxon>Pseudomonadati</taxon>
        <taxon>Bacteroidota</taxon>
        <taxon>Cytophagia</taxon>
        <taxon>Cytophagales</taxon>
        <taxon>Hymenobacteraceae</taxon>
        <taxon>Pontibacter</taxon>
    </lineage>
</organism>
<name>A0A1Q5P7Z1_9BACT</name>
<feature type="domain" description="Bacterial Ig-like" evidence="5">
    <location>
        <begin position="748"/>
        <end position="840"/>
    </location>
</feature>
<feature type="domain" description="Bacterial Ig" evidence="3">
    <location>
        <begin position="670"/>
        <end position="743"/>
    </location>
</feature>
<keyword evidence="7" id="KW-1185">Reference proteome</keyword>
<dbReference type="Pfam" id="PF17936">
    <property type="entry name" value="Big_6"/>
    <property type="match status" value="1"/>
</dbReference>
<dbReference type="PANTHER" id="PTHR34677:SF3">
    <property type="entry name" value="BACTERIAL IG-LIKE DOMAIN-CONTAINING PROTEIN"/>
    <property type="match status" value="1"/>
</dbReference>
<evidence type="ECO:0000259" key="2">
    <source>
        <dbReference type="Pfam" id="PF07532"/>
    </source>
</evidence>
<protein>
    <recommendedName>
        <fullName evidence="8">Gliding motility-associated C-terminal domain-containing protein</fullName>
    </recommendedName>
</protein>
<comment type="caution">
    <text evidence="6">The sequence shown here is derived from an EMBL/GenBank/DDBJ whole genome shotgun (WGS) entry which is preliminary data.</text>
</comment>
<gene>
    <name evidence="6" type="ORF">A3841_06675</name>
</gene>
<dbReference type="Pfam" id="PF00657">
    <property type="entry name" value="Lipase_GDSL"/>
    <property type="match status" value="1"/>
</dbReference>
<dbReference type="OrthoDB" id="1097758at2"/>
<accession>A0A1Q5P7Z1</accession>
<evidence type="ECO:0000259" key="4">
    <source>
        <dbReference type="Pfam" id="PF19077"/>
    </source>
</evidence>
<dbReference type="Pfam" id="PF19077">
    <property type="entry name" value="Big_13"/>
    <property type="match status" value="1"/>
</dbReference>
<dbReference type="NCBIfam" id="NF033510">
    <property type="entry name" value="Ca_tandemer"/>
    <property type="match status" value="2"/>
</dbReference>
<dbReference type="Pfam" id="PF07532">
    <property type="entry name" value="Big_4"/>
    <property type="match status" value="1"/>
</dbReference>
<dbReference type="STRING" id="1797110.A3841_06675"/>
<evidence type="ECO:0000259" key="3">
    <source>
        <dbReference type="Pfam" id="PF17936"/>
    </source>
</evidence>
<dbReference type="InterPro" id="IPR044016">
    <property type="entry name" value="Big_13"/>
</dbReference>
<dbReference type="InterPro" id="IPR026341">
    <property type="entry name" value="T9SS_type_B"/>
</dbReference>
<dbReference type="RefSeq" id="WP_073855025.1">
    <property type="nucleotide sequence ID" value="NZ_LVWA01000013.1"/>
</dbReference>
<dbReference type="NCBIfam" id="TIGR04131">
    <property type="entry name" value="Bac_Flav_CTERM"/>
    <property type="match status" value="1"/>
</dbReference>
<feature type="domain" description="Bacterial Ig-like" evidence="2">
    <location>
        <begin position="966"/>
        <end position="1010"/>
    </location>
</feature>
<keyword evidence="1" id="KW-0732">Signal</keyword>
<reference evidence="6 7" key="1">
    <citation type="submission" date="2016-03" db="EMBL/GenBank/DDBJ databases">
        <title>Genome sequence of Pontibacter sp. nov., of the family cytophagaceae, isolated from marine sediment of the Yellow Sea, China.</title>
        <authorList>
            <person name="Zhang G."/>
            <person name="Zhang R."/>
        </authorList>
    </citation>
    <scope>NUCLEOTIDE SEQUENCE [LARGE SCALE GENOMIC DNA]</scope>
    <source>
        <strain evidence="6 7">S10-8</strain>
    </source>
</reference>
<dbReference type="InterPro" id="IPR041498">
    <property type="entry name" value="Big_6"/>
</dbReference>
<dbReference type="InterPro" id="IPR044048">
    <property type="entry name" value="Big_12"/>
</dbReference>
<dbReference type="InterPro" id="IPR013783">
    <property type="entry name" value="Ig-like_fold"/>
</dbReference>
<dbReference type="AlphaFoldDB" id="A0A1Q5P7Z1"/>
<feature type="chain" id="PRO_5012117990" description="Gliding motility-associated C-terminal domain-containing protein" evidence="1">
    <location>
        <begin position="30"/>
        <end position="1222"/>
    </location>
</feature>
<dbReference type="Pfam" id="PF19078">
    <property type="entry name" value="Big_12"/>
    <property type="match status" value="1"/>
</dbReference>